<protein>
    <recommendedName>
        <fullName evidence="10">Tripartite ATP-independent periplasmic transporters DctQ component domain-containing protein</fullName>
    </recommendedName>
</protein>
<dbReference type="AlphaFoldDB" id="A0A0J9B7I6"/>
<feature type="transmembrane region" description="Helical" evidence="9">
    <location>
        <begin position="50"/>
        <end position="72"/>
    </location>
</feature>
<keyword evidence="2" id="KW-0813">Transport</keyword>
<feature type="domain" description="Tripartite ATP-independent periplasmic transporters DctQ component" evidence="10">
    <location>
        <begin position="30"/>
        <end position="157"/>
    </location>
</feature>
<evidence type="ECO:0000256" key="6">
    <source>
        <dbReference type="ARBA" id="ARBA00022989"/>
    </source>
</evidence>
<dbReference type="OrthoDB" id="9814265at2"/>
<dbReference type="RefSeq" id="WP_045091600.1">
    <property type="nucleotide sequence ID" value="NZ_KQ235875.1"/>
</dbReference>
<comment type="subcellular location">
    <subcellularLocation>
        <location evidence="1">Cell inner membrane</location>
        <topology evidence="1">Multi-pass membrane protein</topology>
    </subcellularLocation>
</comment>
<evidence type="ECO:0000256" key="3">
    <source>
        <dbReference type="ARBA" id="ARBA00022475"/>
    </source>
</evidence>
<evidence type="ECO:0000256" key="8">
    <source>
        <dbReference type="ARBA" id="ARBA00038436"/>
    </source>
</evidence>
<dbReference type="GeneID" id="93166327"/>
<comment type="caution">
    <text evidence="11">The sequence shown here is derived from an EMBL/GenBank/DDBJ whole genome shotgun (WGS) entry which is preliminary data.</text>
</comment>
<evidence type="ECO:0000313" key="12">
    <source>
        <dbReference type="Proteomes" id="UP000037392"/>
    </source>
</evidence>
<evidence type="ECO:0000256" key="4">
    <source>
        <dbReference type="ARBA" id="ARBA00022519"/>
    </source>
</evidence>
<dbReference type="GO" id="GO:0005886">
    <property type="term" value="C:plasma membrane"/>
    <property type="evidence" value="ECO:0007669"/>
    <property type="project" value="UniProtKB-SubCell"/>
</dbReference>
<keyword evidence="7 9" id="KW-0472">Membrane</keyword>
<dbReference type="PANTHER" id="PTHR35011:SF2">
    <property type="entry name" value="2,3-DIKETO-L-GULONATE TRAP TRANSPORTER SMALL PERMEASE PROTEIN YIAM"/>
    <property type="match status" value="1"/>
</dbReference>
<keyword evidence="4" id="KW-0997">Cell inner membrane</keyword>
<reference evidence="11 12" key="1">
    <citation type="submission" date="2011-04" db="EMBL/GenBank/DDBJ databases">
        <title>The Genome Sequence of Clostridium citroniae WAL-19142.</title>
        <authorList>
            <consortium name="The Broad Institute Genome Sequencing Platform"/>
            <person name="Earl A."/>
            <person name="Ward D."/>
            <person name="Feldgarden M."/>
            <person name="Gevers D."/>
            <person name="Warren Y.A."/>
            <person name="Tyrrell K.L."/>
            <person name="Citron D.M."/>
            <person name="Goldstein E.J."/>
            <person name="Daigneault M."/>
            <person name="Allen-Vercoe E."/>
            <person name="Young S.K."/>
            <person name="Zeng Q."/>
            <person name="Gargeya S."/>
            <person name="Fitzgerald M."/>
            <person name="Haas B."/>
            <person name="Abouelleil A."/>
            <person name="Alvarado L."/>
            <person name="Arachchi H.M."/>
            <person name="Berlin A."/>
            <person name="Brown A."/>
            <person name="Chapman S.B."/>
            <person name="Chen Z."/>
            <person name="Dunbar C."/>
            <person name="Freedman E."/>
            <person name="Gearin G."/>
            <person name="Gellesch M."/>
            <person name="Goldberg J."/>
            <person name="Griggs A."/>
            <person name="Gujja S."/>
            <person name="Heilman E.R."/>
            <person name="Heiman D."/>
            <person name="Howarth C."/>
            <person name="Larson L."/>
            <person name="Lui A."/>
            <person name="MacDonald P.J."/>
            <person name="Mehta T."/>
            <person name="Montmayeur A."/>
            <person name="Murphy C."/>
            <person name="Neiman D."/>
            <person name="Pearson M."/>
            <person name="Priest M."/>
            <person name="Roberts A."/>
            <person name="Saif S."/>
            <person name="Shea T."/>
            <person name="Shenoy N."/>
            <person name="Sisk P."/>
            <person name="Stolte C."/>
            <person name="Sykes S."/>
            <person name="White J."/>
            <person name="Yandava C."/>
            <person name="Wortman J."/>
            <person name="Nusbaum C."/>
            <person name="Birren B."/>
        </authorList>
    </citation>
    <scope>NUCLEOTIDE SEQUENCE [LARGE SCALE GENOMIC DNA]</scope>
    <source>
        <strain evidence="11 12">WAL-19142</strain>
    </source>
</reference>
<dbReference type="InterPro" id="IPR007387">
    <property type="entry name" value="TRAP_DctQ"/>
</dbReference>
<keyword evidence="5 9" id="KW-0812">Transmembrane</keyword>
<organism evidence="11 12">
    <name type="scientific">[Clostridium] citroniae WAL-19142</name>
    <dbReference type="NCBI Taxonomy" id="742734"/>
    <lineage>
        <taxon>Bacteria</taxon>
        <taxon>Bacillati</taxon>
        <taxon>Bacillota</taxon>
        <taxon>Clostridia</taxon>
        <taxon>Lachnospirales</taxon>
        <taxon>Lachnospiraceae</taxon>
        <taxon>Enterocloster</taxon>
    </lineage>
</organism>
<dbReference type="InterPro" id="IPR055348">
    <property type="entry name" value="DctQ"/>
</dbReference>
<feature type="transmembrane region" description="Helical" evidence="9">
    <location>
        <begin position="134"/>
        <end position="158"/>
    </location>
</feature>
<dbReference type="PANTHER" id="PTHR35011">
    <property type="entry name" value="2,3-DIKETO-L-GULONATE TRAP TRANSPORTER SMALL PERMEASE PROTEIN YIAM"/>
    <property type="match status" value="1"/>
</dbReference>
<evidence type="ECO:0000256" key="7">
    <source>
        <dbReference type="ARBA" id="ARBA00023136"/>
    </source>
</evidence>
<evidence type="ECO:0000313" key="11">
    <source>
        <dbReference type="EMBL" id="KMW08344.1"/>
    </source>
</evidence>
<evidence type="ECO:0000256" key="1">
    <source>
        <dbReference type="ARBA" id="ARBA00004429"/>
    </source>
</evidence>
<dbReference type="PATRIC" id="fig|742734.4.peg.806"/>
<keyword evidence="6 9" id="KW-1133">Transmembrane helix</keyword>
<dbReference type="Pfam" id="PF04290">
    <property type="entry name" value="DctQ"/>
    <property type="match status" value="1"/>
</dbReference>
<comment type="similarity">
    <text evidence="8">Belongs to the TRAP transporter small permease family.</text>
</comment>
<dbReference type="GO" id="GO:0022857">
    <property type="term" value="F:transmembrane transporter activity"/>
    <property type="evidence" value="ECO:0007669"/>
    <property type="project" value="TreeGrafter"/>
</dbReference>
<evidence type="ECO:0000256" key="9">
    <source>
        <dbReference type="SAM" id="Phobius"/>
    </source>
</evidence>
<dbReference type="Proteomes" id="UP000037392">
    <property type="component" value="Unassembled WGS sequence"/>
</dbReference>
<keyword evidence="3" id="KW-1003">Cell membrane</keyword>
<feature type="transmembrane region" description="Helical" evidence="9">
    <location>
        <begin position="93"/>
        <end position="114"/>
    </location>
</feature>
<evidence type="ECO:0000259" key="10">
    <source>
        <dbReference type="Pfam" id="PF04290"/>
    </source>
</evidence>
<dbReference type="EMBL" id="ADLK01000089">
    <property type="protein sequence ID" value="KMW08344.1"/>
    <property type="molecule type" value="Genomic_DNA"/>
</dbReference>
<accession>A0A0J9B7I6</accession>
<evidence type="ECO:0000256" key="5">
    <source>
        <dbReference type="ARBA" id="ARBA00022692"/>
    </source>
</evidence>
<name>A0A0J9B7I6_9FIRM</name>
<evidence type="ECO:0000256" key="2">
    <source>
        <dbReference type="ARBA" id="ARBA00022448"/>
    </source>
</evidence>
<dbReference type="GO" id="GO:0015740">
    <property type="term" value="P:C4-dicarboxylate transport"/>
    <property type="evidence" value="ECO:0007669"/>
    <property type="project" value="TreeGrafter"/>
</dbReference>
<sequence>MKSLTKALNRFILVSYDVIKNIAGAVMVAIIMIVSVGIVSRYIFSHAISWIEEICCLLLVWLCYLSASLTTVTKEHVVADFLSGSLPANMQKVLRSMIRIGEIIFFGVVTYSVIRLLPKLTNVSAALKLPRYWYYLPVLMFGAYMALAIVVDMVNDFVPGYDYFGQRKEEKEKARMEQERKENLEMLKRVDAFMGIGNEEGKGE</sequence>
<proteinExistence type="inferred from homology"/>
<feature type="transmembrane region" description="Helical" evidence="9">
    <location>
        <begin position="21"/>
        <end position="44"/>
    </location>
</feature>
<gene>
    <name evidence="11" type="ORF">HMPREF9470_00757</name>
</gene>